<feature type="compositionally biased region" description="Polar residues" evidence="1">
    <location>
        <begin position="1"/>
        <end position="10"/>
    </location>
</feature>
<feature type="region of interest" description="Disordered" evidence="1">
    <location>
        <begin position="1"/>
        <end position="114"/>
    </location>
</feature>
<organism evidence="2 3">
    <name type="scientific">Patella caerulea</name>
    <name type="common">Rayed Mediterranean limpet</name>
    <dbReference type="NCBI Taxonomy" id="87958"/>
    <lineage>
        <taxon>Eukaryota</taxon>
        <taxon>Metazoa</taxon>
        <taxon>Spiralia</taxon>
        <taxon>Lophotrochozoa</taxon>
        <taxon>Mollusca</taxon>
        <taxon>Gastropoda</taxon>
        <taxon>Patellogastropoda</taxon>
        <taxon>Patelloidea</taxon>
        <taxon>Patellidae</taxon>
        <taxon>Patella</taxon>
    </lineage>
</organism>
<dbReference type="Proteomes" id="UP001347796">
    <property type="component" value="Unassembled WGS sequence"/>
</dbReference>
<keyword evidence="3" id="KW-1185">Reference proteome</keyword>
<sequence length="173" mass="19562">MNSKDGNSFQRARGTGGQPTMYSHHNSNSQNSSDRSPNTSFQKWGSPATAPSSASCNNAGFSPYQKYTNNGQGYHDQRQFSPRFSGPRQFRTPQPVQRHSSPHHGRSWTGDFNNRFNKSPAKRFHNFKNRRFDVNCNPGGSNDIDQYYHPTMLQDPWQDLLACPINQAPPPTT</sequence>
<protein>
    <recommendedName>
        <fullName evidence="4">M-phase-specific PLK1-interacting protein</fullName>
    </recommendedName>
</protein>
<reference evidence="2 3" key="1">
    <citation type="submission" date="2024-01" db="EMBL/GenBank/DDBJ databases">
        <title>The genome of the rayed Mediterranean limpet Patella caerulea (Linnaeus, 1758).</title>
        <authorList>
            <person name="Anh-Thu Weber A."/>
            <person name="Halstead-Nussloch G."/>
        </authorList>
    </citation>
    <scope>NUCLEOTIDE SEQUENCE [LARGE SCALE GENOMIC DNA]</scope>
    <source>
        <strain evidence="2">AATW-2023a</strain>
        <tissue evidence="2">Whole specimen</tissue>
    </source>
</reference>
<evidence type="ECO:0000313" key="3">
    <source>
        <dbReference type="Proteomes" id="UP001347796"/>
    </source>
</evidence>
<evidence type="ECO:0000313" key="2">
    <source>
        <dbReference type="EMBL" id="KAK6165694.1"/>
    </source>
</evidence>
<dbReference type="Pfam" id="PF15502">
    <property type="entry name" value="MPLKIP"/>
    <property type="match status" value="1"/>
</dbReference>
<gene>
    <name evidence="2" type="ORF">SNE40_022573</name>
</gene>
<evidence type="ECO:0000256" key="1">
    <source>
        <dbReference type="SAM" id="MobiDB-lite"/>
    </source>
</evidence>
<proteinExistence type="predicted"/>
<evidence type="ECO:0008006" key="4">
    <source>
        <dbReference type="Google" id="ProtNLM"/>
    </source>
</evidence>
<dbReference type="InterPro" id="IPR028265">
    <property type="entry name" value="TTDN1/SICKLE"/>
</dbReference>
<feature type="compositionally biased region" description="Polar residues" evidence="1">
    <location>
        <begin position="39"/>
        <end position="72"/>
    </location>
</feature>
<feature type="compositionally biased region" description="Low complexity" evidence="1">
    <location>
        <begin position="23"/>
        <end position="38"/>
    </location>
</feature>
<comment type="caution">
    <text evidence="2">The sequence shown here is derived from an EMBL/GenBank/DDBJ whole genome shotgun (WGS) entry which is preliminary data.</text>
</comment>
<dbReference type="AlphaFoldDB" id="A0AAN8IXS6"/>
<dbReference type="EMBL" id="JAZGQO010000021">
    <property type="protein sequence ID" value="KAK6165694.1"/>
    <property type="molecule type" value="Genomic_DNA"/>
</dbReference>
<name>A0AAN8IXS6_PATCE</name>
<accession>A0AAN8IXS6</accession>